<feature type="transmembrane region" description="Helical" evidence="6">
    <location>
        <begin position="236"/>
        <end position="263"/>
    </location>
</feature>
<evidence type="ECO:0000256" key="5">
    <source>
        <dbReference type="ARBA" id="ARBA00023136"/>
    </source>
</evidence>
<feature type="transmembrane region" description="Helical" evidence="6">
    <location>
        <begin position="35"/>
        <end position="64"/>
    </location>
</feature>
<evidence type="ECO:0000256" key="4">
    <source>
        <dbReference type="ARBA" id="ARBA00022989"/>
    </source>
</evidence>
<dbReference type="PIRSF" id="PIRSF006060">
    <property type="entry name" value="AA_transporter"/>
    <property type="match status" value="1"/>
</dbReference>
<feature type="transmembrane region" description="Helical" evidence="6">
    <location>
        <begin position="310"/>
        <end position="334"/>
    </location>
</feature>
<proteinExistence type="predicted"/>
<feature type="transmembrane region" description="Helical" evidence="6">
    <location>
        <begin position="355"/>
        <end position="376"/>
    </location>
</feature>
<evidence type="ECO:0000256" key="3">
    <source>
        <dbReference type="ARBA" id="ARBA00022692"/>
    </source>
</evidence>
<comment type="subcellular location">
    <subcellularLocation>
        <location evidence="1">Membrane</location>
        <topology evidence="1">Multi-pass membrane protein</topology>
    </subcellularLocation>
</comment>
<feature type="transmembrane region" description="Helical" evidence="6">
    <location>
        <begin position="76"/>
        <end position="94"/>
    </location>
</feature>
<protein>
    <recommendedName>
        <fullName evidence="9">Amino acid transporter</fullName>
    </recommendedName>
</protein>
<dbReference type="PANTHER" id="PTHR45649:SF5">
    <property type="entry name" value="GABA TRANSPORTER (EUROFUNG)-RELATED"/>
    <property type="match status" value="1"/>
</dbReference>
<feature type="transmembrane region" description="Helical" evidence="6">
    <location>
        <begin position="388"/>
        <end position="407"/>
    </location>
</feature>
<keyword evidence="5 6" id="KW-0472">Membrane</keyword>
<evidence type="ECO:0008006" key="9">
    <source>
        <dbReference type="Google" id="ProtNLM"/>
    </source>
</evidence>
<keyword evidence="3 6" id="KW-0812">Transmembrane</keyword>
<sequence length="426" mass="47098">MFVARVSPDPTVGAQYRWSATFAPKWNRFFGLMQVGWITAFAWICSTTSTTALVANLITGLAIFNFPDYAPKRWHFTLIMWAATVVPFMTNLWCRKIITPLEAFGAICHVGLFSASIITLSVLGNHSTVKYVFHTLTNDVSGWHNPTVAWGIGLLTVTYPLTGFDSVIHMSDEVKKARVQVPRSMVTAVVANAIMQFLYMVTVLFTIGDVEVVLVDPLPILQVYYQATGSKAATNFFVAMLAVLGMVAFFNCFASTSRLLWAFSRDNGLPFSTTFAHINPGLKLPLNALVLVAICVCLLSLINIGSSTAFNAILSLVAFAIYISYFFPILFLLWRRLSTSHPSPIPWGPFKLGRAGPIINIVSLCYIVFMLIWMPFPAFLPVDSVNMNYAGPITGGVILCALVDWCVSGRKRFQVPVARLETEDDD</sequence>
<dbReference type="Gene3D" id="1.20.1740.10">
    <property type="entry name" value="Amino acid/polyamine transporter I"/>
    <property type="match status" value="1"/>
</dbReference>
<feature type="transmembrane region" description="Helical" evidence="6">
    <location>
        <begin position="143"/>
        <end position="164"/>
    </location>
</feature>
<feature type="transmembrane region" description="Helical" evidence="6">
    <location>
        <begin position="284"/>
        <end position="304"/>
    </location>
</feature>
<gene>
    <name evidence="7" type="ORF">E8E12_008936</name>
</gene>
<dbReference type="OrthoDB" id="3257095at2759"/>
<evidence type="ECO:0000256" key="2">
    <source>
        <dbReference type="ARBA" id="ARBA00022448"/>
    </source>
</evidence>
<reference evidence="7" key="1">
    <citation type="submission" date="2019-04" db="EMBL/GenBank/DDBJ databases">
        <title>Sequencing of skin fungus with MAO and IRED activity.</title>
        <authorList>
            <person name="Marsaioli A.J."/>
            <person name="Bonatto J.M.C."/>
            <person name="Reis Junior O."/>
        </authorList>
    </citation>
    <scope>NUCLEOTIDE SEQUENCE</scope>
    <source>
        <strain evidence="7">28M1</strain>
    </source>
</reference>
<dbReference type="Proteomes" id="UP000758155">
    <property type="component" value="Unassembled WGS sequence"/>
</dbReference>
<dbReference type="GO" id="GO:0022857">
    <property type="term" value="F:transmembrane transporter activity"/>
    <property type="evidence" value="ECO:0007669"/>
    <property type="project" value="InterPro"/>
</dbReference>
<dbReference type="GO" id="GO:0016020">
    <property type="term" value="C:membrane"/>
    <property type="evidence" value="ECO:0007669"/>
    <property type="project" value="UniProtKB-SubCell"/>
</dbReference>
<keyword evidence="2" id="KW-0813">Transport</keyword>
<comment type="caution">
    <text evidence="7">The sequence shown here is derived from an EMBL/GenBank/DDBJ whole genome shotgun (WGS) entry which is preliminary data.</text>
</comment>
<dbReference type="Pfam" id="PF13520">
    <property type="entry name" value="AA_permease_2"/>
    <property type="match status" value="1"/>
</dbReference>
<feature type="transmembrane region" description="Helical" evidence="6">
    <location>
        <begin position="185"/>
        <end position="207"/>
    </location>
</feature>
<keyword evidence="4 6" id="KW-1133">Transmembrane helix</keyword>
<dbReference type="EMBL" id="SWKV01000029">
    <property type="protein sequence ID" value="KAF3039781.1"/>
    <property type="molecule type" value="Genomic_DNA"/>
</dbReference>
<keyword evidence="8" id="KW-1185">Reference proteome</keyword>
<dbReference type="InterPro" id="IPR002293">
    <property type="entry name" value="AA/rel_permease1"/>
</dbReference>
<organism evidence="7 8">
    <name type="scientific">Didymella heteroderae</name>
    <dbReference type="NCBI Taxonomy" id="1769908"/>
    <lineage>
        <taxon>Eukaryota</taxon>
        <taxon>Fungi</taxon>
        <taxon>Dikarya</taxon>
        <taxon>Ascomycota</taxon>
        <taxon>Pezizomycotina</taxon>
        <taxon>Dothideomycetes</taxon>
        <taxon>Pleosporomycetidae</taxon>
        <taxon>Pleosporales</taxon>
        <taxon>Pleosporineae</taxon>
        <taxon>Didymellaceae</taxon>
        <taxon>Didymella</taxon>
    </lineage>
</organism>
<name>A0A9P5C1K7_9PLEO</name>
<evidence type="ECO:0000256" key="6">
    <source>
        <dbReference type="SAM" id="Phobius"/>
    </source>
</evidence>
<dbReference type="AlphaFoldDB" id="A0A9P5C1K7"/>
<dbReference type="PANTHER" id="PTHR45649">
    <property type="entry name" value="AMINO-ACID PERMEASE BAT1"/>
    <property type="match status" value="1"/>
</dbReference>
<feature type="transmembrane region" description="Helical" evidence="6">
    <location>
        <begin position="101"/>
        <end position="123"/>
    </location>
</feature>
<evidence type="ECO:0000313" key="8">
    <source>
        <dbReference type="Proteomes" id="UP000758155"/>
    </source>
</evidence>
<evidence type="ECO:0000256" key="1">
    <source>
        <dbReference type="ARBA" id="ARBA00004141"/>
    </source>
</evidence>
<accession>A0A9P5C1K7</accession>
<evidence type="ECO:0000313" key="7">
    <source>
        <dbReference type="EMBL" id="KAF3039781.1"/>
    </source>
</evidence>